<feature type="domain" description="Double zinc ribbon" evidence="3">
    <location>
        <begin position="8"/>
        <end position="67"/>
    </location>
</feature>
<evidence type="ECO:0000259" key="3">
    <source>
        <dbReference type="Pfam" id="PF18912"/>
    </source>
</evidence>
<dbReference type="EMBL" id="AAMS01000002">
    <property type="protein sequence ID" value="EAQ07502.1"/>
    <property type="molecule type" value="Genomic_DNA"/>
</dbReference>
<dbReference type="InterPro" id="IPR051910">
    <property type="entry name" value="ComF/GntX_DNA_util-trans"/>
</dbReference>
<dbReference type="HOGENOM" id="CLU_054549_0_0_5"/>
<dbReference type="RefSeq" id="WP_007206288.1">
    <property type="nucleotide sequence ID" value="NZ_CH672414.1"/>
</dbReference>
<dbReference type="Gene3D" id="3.40.50.2020">
    <property type="match status" value="1"/>
</dbReference>
<accession>A3V2C1</accession>
<dbReference type="PANTHER" id="PTHR47505">
    <property type="entry name" value="DNA UTILIZATION PROTEIN YHGH"/>
    <property type="match status" value="1"/>
</dbReference>
<dbReference type="InterPro" id="IPR000836">
    <property type="entry name" value="PRTase_dom"/>
</dbReference>
<protein>
    <submittedName>
        <fullName evidence="4">Competence protein F, putative</fullName>
    </submittedName>
</protein>
<sequence length="241" mass="26267">MMRMQSVIRAIYPAQCVACETQTQAENGLCGTCWRETQFIDGTICDTCGAPLPGDSDGHRLQCDDCMAIARPWDRGRAALVYNGIGRKLVLGLKHGDRTDLVEPAGLWMARLARALVHPDTVVVPVPLHWMRLLRRRYNQAALLAQVIARDLQRPVCVDALLRPRKTAPLIGHSRDARFAALTGQITPNLRQQAQITGKPVLLVDDVMTSGATLAACTQALLDGGAVRVSTITLARVVKDA</sequence>
<gene>
    <name evidence="4" type="ORF">SKA53_11733</name>
</gene>
<dbReference type="InterPro" id="IPR029057">
    <property type="entry name" value="PRTase-like"/>
</dbReference>
<dbReference type="AlphaFoldDB" id="A3V2C1"/>
<evidence type="ECO:0000313" key="4">
    <source>
        <dbReference type="EMBL" id="EAQ07502.1"/>
    </source>
</evidence>
<dbReference type="PANTHER" id="PTHR47505:SF1">
    <property type="entry name" value="DNA UTILIZATION PROTEIN YHGH"/>
    <property type="match status" value="1"/>
</dbReference>
<reference evidence="4 5" key="1">
    <citation type="submission" date="2006-01" db="EMBL/GenBank/DDBJ databases">
        <authorList>
            <person name="Hagstrom A."/>
            <person name="Ferriera S."/>
            <person name="Johnson J."/>
            <person name="Kravitz S."/>
            <person name="Halpern A."/>
            <person name="Remington K."/>
            <person name="Beeson K."/>
            <person name="Tran B."/>
            <person name="Rogers Y.-H."/>
            <person name="Friedman R."/>
            <person name="Venter J.C."/>
        </authorList>
    </citation>
    <scope>NUCLEOTIDE SEQUENCE [LARGE SCALE GENOMIC DNA]</scope>
    <source>
        <strain evidence="4 5">SKA53</strain>
    </source>
</reference>
<dbReference type="SUPFAM" id="SSF53271">
    <property type="entry name" value="PRTase-like"/>
    <property type="match status" value="1"/>
</dbReference>
<feature type="domain" description="Phosphoribosyltransferase" evidence="2">
    <location>
        <begin position="184"/>
        <end position="236"/>
    </location>
</feature>
<comment type="caution">
    <text evidence="4">The sequence shown here is derived from an EMBL/GenBank/DDBJ whole genome shotgun (WGS) entry which is preliminary data.</text>
</comment>
<organism evidence="4 5">
    <name type="scientific">Yoonia vestfoldensis SKA53</name>
    <dbReference type="NCBI Taxonomy" id="314232"/>
    <lineage>
        <taxon>Bacteria</taxon>
        <taxon>Pseudomonadati</taxon>
        <taxon>Pseudomonadota</taxon>
        <taxon>Alphaproteobacteria</taxon>
        <taxon>Rhodobacterales</taxon>
        <taxon>Paracoccaceae</taxon>
        <taxon>Yoonia</taxon>
    </lineage>
</organism>
<dbReference type="Pfam" id="PF00156">
    <property type="entry name" value="Pribosyltran"/>
    <property type="match status" value="1"/>
</dbReference>
<name>A3V2C1_9RHOB</name>
<keyword evidence="5" id="KW-1185">Reference proteome</keyword>
<evidence type="ECO:0000256" key="1">
    <source>
        <dbReference type="ARBA" id="ARBA00008007"/>
    </source>
</evidence>
<dbReference type="OrthoDB" id="9779910at2"/>
<dbReference type="Pfam" id="PF18912">
    <property type="entry name" value="DZR_2"/>
    <property type="match status" value="1"/>
</dbReference>
<dbReference type="eggNOG" id="COG1040">
    <property type="taxonomic scope" value="Bacteria"/>
</dbReference>
<dbReference type="STRING" id="314232.SKA53_11733"/>
<proteinExistence type="inferred from homology"/>
<evidence type="ECO:0000259" key="2">
    <source>
        <dbReference type="Pfam" id="PF00156"/>
    </source>
</evidence>
<evidence type="ECO:0000313" key="5">
    <source>
        <dbReference type="Proteomes" id="UP000004507"/>
    </source>
</evidence>
<dbReference type="InterPro" id="IPR044005">
    <property type="entry name" value="DZR_2"/>
</dbReference>
<comment type="similarity">
    <text evidence="1">Belongs to the ComF/GntX family.</text>
</comment>
<dbReference type="Proteomes" id="UP000004507">
    <property type="component" value="Unassembled WGS sequence"/>
</dbReference>
<dbReference type="CDD" id="cd06223">
    <property type="entry name" value="PRTases_typeI"/>
    <property type="match status" value="1"/>
</dbReference>